<dbReference type="PANTHER" id="PTHR43032">
    <property type="entry name" value="PROTEIN-METHIONINE-SULFOXIDE REDUCTASE"/>
    <property type="match status" value="1"/>
</dbReference>
<feature type="compositionally biased region" description="Low complexity" evidence="1">
    <location>
        <begin position="188"/>
        <end position="204"/>
    </location>
</feature>
<feature type="transmembrane region" description="Helical" evidence="2">
    <location>
        <begin position="121"/>
        <end position="143"/>
    </location>
</feature>
<dbReference type="Gene3D" id="3.90.420.10">
    <property type="entry name" value="Oxidoreductase, molybdopterin-binding domain"/>
    <property type="match status" value="1"/>
</dbReference>
<keyword evidence="2" id="KW-0812">Transmembrane</keyword>
<keyword evidence="2" id="KW-1133">Transmembrane helix</keyword>
<evidence type="ECO:0000313" key="5">
    <source>
        <dbReference type="Proteomes" id="UP000502498"/>
    </source>
</evidence>
<dbReference type="AlphaFoldDB" id="A0A7D4Q2G1"/>
<dbReference type="PRINTS" id="PR00407">
    <property type="entry name" value="EUMOPTERIN"/>
</dbReference>
<evidence type="ECO:0000256" key="2">
    <source>
        <dbReference type="SAM" id="Phobius"/>
    </source>
</evidence>
<feature type="domain" description="Oxidoreductase molybdopterin-binding" evidence="3">
    <location>
        <begin position="283"/>
        <end position="416"/>
    </location>
</feature>
<sequence length="417" mass="44851">MAGFTARLGDRFEGVADGLRARSSTPGRRTRTTVVLGRVLAVLLLVCFATGLYSHVLQTPPSWLTLSPDPAWLYRVTQGTHVAAGIALVPVLLGKLWSVFPRLFAWPPITGLGSLLERATIALLVATVLLEVVLGLMNVAQWYAFPFSFRRVHLALAWVLIGATLLHVAVKLPVIAGFWRRSPRRAQGAEASPAPARAPAATWPEQSPPDPSRPTAPEETLSRRGALLAVGAAAGALTLATVGQSFTPLGPLAVLAPRRPGIGPQGLPVNRTAAEAEVSATDASADWRLSLVGRQRTLELSRRQLETLPQAEIALPIACVEGWSQQAQWGGVRLRDLLRLIDEQDGPDLTLSSMQTRGAFSVTAMPGVYARHPDTLIALRLGGEPLHLDHGYPARVIAPGRPGVMQTKWLRRIEVDT</sequence>
<accession>A0A7D4Q2G1</accession>
<protein>
    <submittedName>
        <fullName evidence="4">Molybdopterin-dependent oxidoreductase</fullName>
    </submittedName>
</protein>
<evidence type="ECO:0000256" key="1">
    <source>
        <dbReference type="SAM" id="MobiDB-lite"/>
    </source>
</evidence>
<feature type="transmembrane region" description="Helical" evidence="2">
    <location>
        <begin position="76"/>
        <end position="100"/>
    </location>
</feature>
<dbReference type="InterPro" id="IPR000572">
    <property type="entry name" value="OxRdtase_Mopterin-bd_dom"/>
</dbReference>
<feature type="transmembrane region" description="Helical" evidence="2">
    <location>
        <begin position="35"/>
        <end position="56"/>
    </location>
</feature>
<name>A0A7D4Q2G1_9MICO</name>
<dbReference type="GO" id="GO:0016491">
    <property type="term" value="F:oxidoreductase activity"/>
    <property type="evidence" value="ECO:0007669"/>
    <property type="project" value="InterPro"/>
</dbReference>
<dbReference type="RefSeq" id="WP_172989851.1">
    <property type="nucleotide sequence ID" value="NZ_CP054038.1"/>
</dbReference>
<reference evidence="4 5" key="1">
    <citation type="submission" date="2020-05" db="EMBL/GenBank/DDBJ databases">
        <title>Strain PA2F3 complete genome.</title>
        <authorList>
            <person name="Kim Y.-S."/>
            <person name="Kim S.-J."/>
            <person name="Jung H.-k."/>
            <person name="Kim S.-E."/>
            <person name="Kim K.-H."/>
        </authorList>
    </citation>
    <scope>NUCLEOTIDE SEQUENCE [LARGE SCALE GENOMIC DNA]</scope>
    <source>
        <strain evidence="4 5">PA2F3</strain>
    </source>
</reference>
<dbReference type="Pfam" id="PF00174">
    <property type="entry name" value="Oxidored_molyb"/>
    <property type="match status" value="1"/>
</dbReference>
<dbReference type="InterPro" id="IPR036374">
    <property type="entry name" value="OxRdtase_Mopterin-bd_sf"/>
</dbReference>
<proteinExistence type="predicted"/>
<dbReference type="Proteomes" id="UP000502498">
    <property type="component" value="Chromosome"/>
</dbReference>
<organism evidence="4 5">
    <name type="scientific">Microbacterium hominis</name>
    <dbReference type="NCBI Taxonomy" id="162426"/>
    <lineage>
        <taxon>Bacteria</taxon>
        <taxon>Bacillati</taxon>
        <taxon>Actinomycetota</taxon>
        <taxon>Actinomycetes</taxon>
        <taxon>Micrococcales</taxon>
        <taxon>Microbacteriaceae</taxon>
        <taxon>Microbacterium</taxon>
    </lineage>
</organism>
<keyword evidence="2" id="KW-0472">Membrane</keyword>
<dbReference type="InterPro" id="IPR008335">
    <property type="entry name" value="Mopterin_OxRdtase_euk"/>
</dbReference>
<feature type="region of interest" description="Disordered" evidence="1">
    <location>
        <begin position="188"/>
        <end position="221"/>
    </location>
</feature>
<evidence type="ECO:0000313" key="4">
    <source>
        <dbReference type="EMBL" id="QKJ19411.1"/>
    </source>
</evidence>
<gene>
    <name evidence="4" type="ORF">HQM25_08540</name>
</gene>
<dbReference type="CDD" id="cd00321">
    <property type="entry name" value="SO_family_Moco"/>
    <property type="match status" value="1"/>
</dbReference>
<dbReference type="PANTHER" id="PTHR43032:SF2">
    <property type="entry name" value="BLL0505 PROTEIN"/>
    <property type="match status" value="1"/>
</dbReference>
<feature type="transmembrane region" description="Helical" evidence="2">
    <location>
        <begin position="155"/>
        <end position="179"/>
    </location>
</feature>
<evidence type="ECO:0000259" key="3">
    <source>
        <dbReference type="Pfam" id="PF00174"/>
    </source>
</evidence>
<dbReference type="EMBL" id="CP054038">
    <property type="protein sequence ID" value="QKJ19411.1"/>
    <property type="molecule type" value="Genomic_DNA"/>
</dbReference>
<dbReference type="SUPFAM" id="SSF56524">
    <property type="entry name" value="Oxidoreductase molybdopterin-binding domain"/>
    <property type="match status" value="1"/>
</dbReference>